<protein>
    <submittedName>
        <fullName evidence="1">Uncharacterized protein</fullName>
    </submittedName>
</protein>
<proteinExistence type="predicted"/>
<accession>A0A835Q3V7</accession>
<dbReference type="EMBL" id="JADCNL010000010">
    <property type="protein sequence ID" value="KAG0463725.1"/>
    <property type="molecule type" value="Genomic_DNA"/>
</dbReference>
<dbReference type="AlphaFoldDB" id="A0A835Q3V7"/>
<organism evidence="1 2">
    <name type="scientific">Vanilla planifolia</name>
    <name type="common">Vanilla</name>
    <dbReference type="NCBI Taxonomy" id="51239"/>
    <lineage>
        <taxon>Eukaryota</taxon>
        <taxon>Viridiplantae</taxon>
        <taxon>Streptophyta</taxon>
        <taxon>Embryophyta</taxon>
        <taxon>Tracheophyta</taxon>
        <taxon>Spermatophyta</taxon>
        <taxon>Magnoliopsida</taxon>
        <taxon>Liliopsida</taxon>
        <taxon>Asparagales</taxon>
        <taxon>Orchidaceae</taxon>
        <taxon>Vanilloideae</taxon>
        <taxon>Vanilleae</taxon>
        <taxon>Vanilla</taxon>
    </lineage>
</organism>
<name>A0A835Q3V7_VANPL</name>
<reference evidence="1 2" key="1">
    <citation type="journal article" date="2020" name="Nat. Food">
        <title>A phased Vanilla planifolia genome enables genetic improvement of flavour and production.</title>
        <authorList>
            <person name="Hasing T."/>
            <person name="Tang H."/>
            <person name="Brym M."/>
            <person name="Khazi F."/>
            <person name="Huang T."/>
            <person name="Chambers A.H."/>
        </authorList>
    </citation>
    <scope>NUCLEOTIDE SEQUENCE [LARGE SCALE GENOMIC DNA]</scope>
    <source>
        <tissue evidence="1">Leaf</tissue>
    </source>
</reference>
<evidence type="ECO:0000313" key="2">
    <source>
        <dbReference type="Proteomes" id="UP000636800"/>
    </source>
</evidence>
<keyword evidence="2" id="KW-1185">Reference proteome</keyword>
<sequence>MVIYLDSSTIMKLPLVKLYETKLVYADDLVFNDNTFLLYAQLALRLVRKEAKCEGKFSPVRGYLIEAADGRYSHGDYGADERVDLGPRL</sequence>
<gene>
    <name evidence="1" type="ORF">HPP92_019794</name>
</gene>
<evidence type="ECO:0000313" key="1">
    <source>
        <dbReference type="EMBL" id="KAG0463725.1"/>
    </source>
</evidence>
<comment type="caution">
    <text evidence="1">The sequence shown here is derived from an EMBL/GenBank/DDBJ whole genome shotgun (WGS) entry which is preliminary data.</text>
</comment>
<dbReference type="Proteomes" id="UP000636800">
    <property type="component" value="Chromosome 10"/>
</dbReference>